<comment type="caution">
    <text evidence="1">The sequence shown here is derived from an EMBL/GenBank/DDBJ whole genome shotgun (WGS) entry which is preliminary data.</text>
</comment>
<dbReference type="RefSeq" id="WP_250869230.1">
    <property type="nucleotide sequence ID" value="NZ_JAGSOI010000083.1"/>
</dbReference>
<dbReference type="InterPro" id="IPR018247">
    <property type="entry name" value="EF_Hand_1_Ca_BS"/>
</dbReference>
<proteinExistence type="predicted"/>
<keyword evidence="2" id="KW-1185">Reference proteome</keyword>
<name>A0A9E5DBR7_9EURY</name>
<evidence type="ECO:0000313" key="1">
    <source>
        <dbReference type="EMBL" id="MCM1987865.1"/>
    </source>
</evidence>
<dbReference type="PROSITE" id="PS00018">
    <property type="entry name" value="EF_HAND_1"/>
    <property type="match status" value="2"/>
</dbReference>
<dbReference type="EMBL" id="JAGSOI010000083">
    <property type="protein sequence ID" value="MCM1987865.1"/>
    <property type="molecule type" value="Genomic_DNA"/>
</dbReference>
<accession>A0A9E5DBR7</accession>
<reference evidence="1" key="2">
    <citation type="submission" date="2021-04" db="EMBL/GenBank/DDBJ databases">
        <authorList>
            <person name="Dong X."/>
        </authorList>
    </citation>
    <scope>NUCLEOTIDE SEQUENCE</scope>
    <source>
        <strain evidence="1">LLY</strain>
    </source>
</reference>
<gene>
    <name evidence="1" type="ORF">KDK67_12920</name>
</gene>
<protein>
    <recommendedName>
        <fullName evidence="3">EF-hand domain-containing protein</fullName>
    </recommendedName>
</protein>
<evidence type="ECO:0008006" key="3">
    <source>
        <dbReference type="Google" id="ProtNLM"/>
    </source>
</evidence>
<evidence type="ECO:0000313" key="2">
    <source>
        <dbReference type="Proteomes" id="UP001056766"/>
    </source>
</evidence>
<dbReference type="Proteomes" id="UP001056766">
    <property type="component" value="Unassembled WGS sequence"/>
</dbReference>
<organism evidence="1 2">
    <name type="scientific">Methanococcoides seepicolus</name>
    <dbReference type="NCBI Taxonomy" id="2828780"/>
    <lineage>
        <taxon>Archaea</taxon>
        <taxon>Methanobacteriati</taxon>
        <taxon>Methanobacteriota</taxon>
        <taxon>Stenosarchaea group</taxon>
        <taxon>Methanomicrobia</taxon>
        <taxon>Methanosarcinales</taxon>
        <taxon>Methanosarcinaceae</taxon>
        <taxon>Methanococcoides</taxon>
    </lineage>
</organism>
<dbReference type="AlphaFoldDB" id="A0A9E5DBR7"/>
<feature type="non-terminal residue" evidence="1">
    <location>
        <position position="892"/>
    </location>
</feature>
<reference evidence="1" key="1">
    <citation type="journal article" date="2021" name="mSystems">
        <title>Bacteria and Archaea Synergistically Convert Glycine Betaine to Biogenic Methane in the Formosa Cold Seep of the South China Sea.</title>
        <authorList>
            <person name="Li L."/>
            <person name="Zhang W."/>
            <person name="Zhang S."/>
            <person name="Song L."/>
            <person name="Sun Q."/>
            <person name="Zhang H."/>
            <person name="Xiang H."/>
            <person name="Dong X."/>
        </authorList>
    </citation>
    <scope>NUCLEOTIDE SEQUENCE</scope>
    <source>
        <strain evidence="1">LLY</strain>
    </source>
</reference>
<sequence length="892" mass="98411">MQIKTILIVAMLCLAMVGIAVAPGTPVPEPEEDCCWAKPCGTPVEQCDKETTFVLYESNATIVKTIHGYVYVDMEPDVNGVGQDIITAGDIRLSNWHTNYDPNTKVMPEDMDNLDVIETKYTDPITYVDVNDNQMYDLYDGVVYDLDGDGFVSVGDILQTDLPAVDVYSLDEFDAGEFVMAQGEYGQAWDRVNAAHPAYGMDLALIGNGIASELIKWVDADDSNDWSCEDKLYLIQPHENESRYMDEAVTIGDTRVYIPEGDACIPVCGTKVVQGDHDATYLLMKNLYTAKLAYYSFGGETEWYVDMDGDKFVSFGDIRLTDVSEHYSPNTKVKICDEFDLGHDLVWADQTLVRYVETDGLPGYTLGDAVYVDTDDSDDVSAGDIRLVEVEAYVPGFDDPFVYDAWSVVESNDADVGDELKGIGLGNSYSPLNYYLGYIDSDCTGDWTCPDKLYIQQRTETCDNWGFETGDLSGWNVAAGNVEVLKANNFVPAIPVPQGQYYALLSTGPGTQVPGPGPEDRDGALGNENDIAVLQKTFTASCDTQMTLVYSFLTDEEDQALVFDDIFEITVDGTVVRGSVDQLAGPSSPWPGVPTNDVVYTVVSPGPTDGSFFEDGRSSWNAVNVNLPEGTHTIEIYIGDHGNHVVDSGLLIDVTLAPAILNADAAVTVGDLRLYVPVNDPTSPFFGMEDWPECGTKVTCADIDVEYVVTEVFTNYDFIKFVDRNNNGVFDEGIDHVYIDMDESDDVTLYDVRLTDVSIKDAFYPNNTKVMTQHDLDLGDTLVDADENLKFSDEDLLSVVPYTDTPFTVYMFDNDCSGTWTCVDALYLSIDDQFCQDDYAVTHKDIRLYIPPGLICDGEVPPNGECDYHAYDANQDGMISIGEVSNAIDDYR</sequence>